<evidence type="ECO:0000313" key="2">
    <source>
        <dbReference type="EMBL" id="RHN65458.1"/>
    </source>
</evidence>
<evidence type="ECO:0008006" key="4">
    <source>
        <dbReference type="Google" id="ProtNLM"/>
    </source>
</evidence>
<name>A0A396IL36_MEDTR</name>
<sequence length="164" mass="18220">MVGRSRLFDSDPVLISKISSESDASGNVCCFLSFVWLCSLVSFIWFLLDLELLGYLLYQLNAFGVWCVRWLLSGDLSPRFSFAACVVRCLGFLASGVVLFISGLGSSYCWDIEAWLCIWFLARMYTMYLAGGVVVFCVGHVMSLVLCWCCSSFMQLGGNFGVVP</sequence>
<feature type="transmembrane region" description="Helical" evidence="1">
    <location>
        <begin position="84"/>
        <end position="105"/>
    </location>
</feature>
<dbReference type="Gramene" id="rna13298">
    <property type="protein sequence ID" value="RHN65458.1"/>
    <property type="gene ID" value="gene13298"/>
</dbReference>
<protein>
    <recommendedName>
        <fullName evidence="4">Transmembrane protein</fullName>
    </recommendedName>
</protein>
<accession>A0A396IL36</accession>
<evidence type="ECO:0000256" key="1">
    <source>
        <dbReference type="SAM" id="Phobius"/>
    </source>
</evidence>
<keyword evidence="1" id="KW-0812">Transmembrane</keyword>
<proteinExistence type="predicted"/>
<dbReference type="EMBL" id="PSQE01000003">
    <property type="protein sequence ID" value="RHN65458.1"/>
    <property type="molecule type" value="Genomic_DNA"/>
</dbReference>
<feature type="transmembrane region" description="Helical" evidence="1">
    <location>
        <begin position="125"/>
        <end position="149"/>
    </location>
</feature>
<keyword evidence="1" id="KW-1133">Transmembrane helix</keyword>
<dbReference type="Proteomes" id="UP000265566">
    <property type="component" value="Chromosome 3"/>
</dbReference>
<gene>
    <name evidence="2" type="ORF">MtrunA17_Chr3g0080121</name>
</gene>
<feature type="transmembrane region" description="Helical" evidence="1">
    <location>
        <begin position="24"/>
        <end position="46"/>
    </location>
</feature>
<comment type="caution">
    <text evidence="2">The sequence shown here is derived from an EMBL/GenBank/DDBJ whole genome shotgun (WGS) entry which is preliminary data.</text>
</comment>
<feature type="transmembrane region" description="Helical" evidence="1">
    <location>
        <begin position="52"/>
        <end position="72"/>
    </location>
</feature>
<evidence type="ECO:0000313" key="3">
    <source>
        <dbReference type="Proteomes" id="UP000265566"/>
    </source>
</evidence>
<keyword evidence="1" id="KW-0472">Membrane</keyword>
<reference evidence="3" key="1">
    <citation type="journal article" date="2018" name="Nat. Plants">
        <title>Whole-genome landscape of Medicago truncatula symbiotic genes.</title>
        <authorList>
            <person name="Pecrix Y."/>
            <person name="Staton S.E."/>
            <person name="Sallet E."/>
            <person name="Lelandais-Briere C."/>
            <person name="Moreau S."/>
            <person name="Carrere S."/>
            <person name="Blein T."/>
            <person name="Jardinaud M.F."/>
            <person name="Latrasse D."/>
            <person name="Zouine M."/>
            <person name="Zahm M."/>
            <person name="Kreplak J."/>
            <person name="Mayjonade B."/>
            <person name="Satge C."/>
            <person name="Perez M."/>
            <person name="Cauet S."/>
            <person name="Marande W."/>
            <person name="Chantry-Darmon C."/>
            <person name="Lopez-Roques C."/>
            <person name="Bouchez O."/>
            <person name="Berard A."/>
            <person name="Debelle F."/>
            <person name="Munos S."/>
            <person name="Bendahmane A."/>
            <person name="Berges H."/>
            <person name="Niebel A."/>
            <person name="Buitink J."/>
            <person name="Frugier F."/>
            <person name="Benhamed M."/>
            <person name="Crespi M."/>
            <person name="Gouzy J."/>
            <person name="Gamas P."/>
        </authorList>
    </citation>
    <scope>NUCLEOTIDE SEQUENCE [LARGE SCALE GENOMIC DNA]</scope>
    <source>
        <strain evidence="3">cv. Jemalong A17</strain>
    </source>
</reference>
<dbReference type="AlphaFoldDB" id="A0A396IL36"/>
<organism evidence="2 3">
    <name type="scientific">Medicago truncatula</name>
    <name type="common">Barrel medic</name>
    <name type="synonym">Medicago tribuloides</name>
    <dbReference type="NCBI Taxonomy" id="3880"/>
    <lineage>
        <taxon>Eukaryota</taxon>
        <taxon>Viridiplantae</taxon>
        <taxon>Streptophyta</taxon>
        <taxon>Embryophyta</taxon>
        <taxon>Tracheophyta</taxon>
        <taxon>Spermatophyta</taxon>
        <taxon>Magnoliopsida</taxon>
        <taxon>eudicotyledons</taxon>
        <taxon>Gunneridae</taxon>
        <taxon>Pentapetalae</taxon>
        <taxon>rosids</taxon>
        <taxon>fabids</taxon>
        <taxon>Fabales</taxon>
        <taxon>Fabaceae</taxon>
        <taxon>Papilionoideae</taxon>
        <taxon>50 kb inversion clade</taxon>
        <taxon>NPAAA clade</taxon>
        <taxon>Hologalegina</taxon>
        <taxon>IRL clade</taxon>
        <taxon>Trifolieae</taxon>
        <taxon>Medicago</taxon>
    </lineage>
</organism>